<gene>
    <name evidence="1" type="ORF">pdam_00024925</name>
</gene>
<sequence length="93" mass="11318">MQNCIADIRKWMLQDRLRLNDDKTEFIMIGTRQKLAKVNIYPMQSRITLGDRSFKYAGRKLWHELPRDIRYANTVHIFKRLLKPHLFRKAYLL</sequence>
<dbReference type="Proteomes" id="UP000275408">
    <property type="component" value="Unassembled WGS sequence"/>
</dbReference>
<dbReference type="AlphaFoldDB" id="A0A3M6TZ67"/>
<organism evidence="1 2">
    <name type="scientific">Pocillopora damicornis</name>
    <name type="common">Cauliflower coral</name>
    <name type="synonym">Millepora damicornis</name>
    <dbReference type="NCBI Taxonomy" id="46731"/>
    <lineage>
        <taxon>Eukaryota</taxon>
        <taxon>Metazoa</taxon>
        <taxon>Cnidaria</taxon>
        <taxon>Anthozoa</taxon>
        <taxon>Hexacorallia</taxon>
        <taxon>Scleractinia</taxon>
        <taxon>Astrocoeniina</taxon>
        <taxon>Pocilloporidae</taxon>
        <taxon>Pocillopora</taxon>
    </lineage>
</organism>
<name>A0A3M6TZ67_POCDA</name>
<reference evidence="1 2" key="1">
    <citation type="journal article" date="2018" name="Sci. Rep.">
        <title>Comparative analysis of the Pocillopora damicornis genome highlights role of immune system in coral evolution.</title>
        <authorList>
            <person name="Cunning R."/>
            <person name="Bay R.A."/>
            <person name="Gillette P."/>
            <person name="Baker A.C."/>
            <person name="Traylor-Knowles N."/>
        </authorList>
    </citation>
    <scope>NUCLEOTIDE SEQUENCE [LARGE SCALE GENOMIC DNA]</scope>
    <source>
        <strain evidence="1">RSMAS</strain>
        <tissue evidence="1">Whole animal</tissue>
    </source>
</reference>
<protein>
    <recommendedName>
        <fullName evidence="3">Reverse transcriptase domain-containing protein</fullName>
    </recommendedName>
</protein>
<accession>A0A3M6TZ67</accession>
<dbReference type="EMBL" id="RCHS01002595">
    <property type="protein sequence ID" value="RMX46693.1"/>
    <property type="molecule type" value="Genomic_DNA"/>
</dbReference>
<keyword evidence="2" id="KW-1185">Reference proteome</keyword>
<evidence type="ECO:0000313" key="1">
    <source>
        <dbReference type="EMBL" id="RMX46693.1"/>
    </source>
</evidence>
<evidence type="ECO:0008006" key="3">
    <source>
        <dbReference type="Google" id="ProtNLM"/>
    </source>
</evidence>
<proteinExistence type="predicted"/>
<evidence type="ECO:0000313" key="2">
    <source>
        <dbReference type="Proteomes" id="UP000275408"/>
    </source>
</evidence>
<comment type="caution">
    <text evidence="1">The sequence shown here is derived from an EMBL/GenBank/DDBJ whole genome shotgun (WGS) entry which is preliminary data.</text>
</comment>